<gene>
    <name evidence="2" type="ORF">Goari_021694</name>
</gene>
<dbReference type="GO" id="GO:0004222">
    <property type="term" value="F:metalloendopeptidase activity"/>
    <property type="evidence" value="ECO:0007669"/>
    <property type="project" value="TreeGrafter"/>
</dbReference>
<dbReference type="AlphaFoldDB" id="A0A7J8YF24"/>
<accession>A0A7J8YF24</accession>
<proteinExistence type="predicted"/>
<dbReference type="GO" id="GO:0016485">
    <property type="term" value="P:protein processing"/>
    <property type="evidence" value="ECO:0007669"/>
    <property type="project" value="TreeGrafter"/>
</dbReference>
<name>A0A7J8YF24_GOSAI</name>
<dbReference type="GO" id="GO:0005739">
    <property type="term" value="C:mitochondrion"/>
    <property type="evidence" value="ECO:0007669"/>
    <property type="project" value="TreeGrafter"/>
</dbReference>
<dbReference type="PANTHER" id="PTHR43016:SF13">
    <property type="entry name" value="PRESEQUENCE PROTEASE, MITOCHONDRIAL"/>
    <property type="match status" value="1"/>
</dbReference>
<feature type="domain" description="Peptidase M16C associated" evidence="1">
    <location>
        <begin position="1"/>
        <end position="86"/>
    </location>
</feature>
<dbReference type="SUPFAM" id="SSF63411">
    <property type="entry name" value="LuxS/MPP-like metallohydrolase"/>
    <property type="match status" value="1"/>
</dbReference>
<evidence type="ECO:0000259" key="1">
    <source>
        <dbReference type="Pfam" id="PF08367"/>
    </source>
</evidence>
<organism evidence="2 3">
    <name type="scientific">Gossypium aridum</name>
    <name type="common">American cotton</name>
    <name type="synonym">Erioxylum aridum</name>
    <dbReference type="NCBI Taxonomy" id="34290"/>
    <lineage>
        <taxon>Eukaryota</taxon>
        <taxon>Viridiplantae</taxon>
        <taxon>Streptophyta</taxon>
        <taxon>Embryophyta</taxon>
        <taxon>Tracheophyta</taxon>
        <taxon>Spermatophyta</taxon>
        <taxon>Magnoliopsida</taxon>
        <taxon>eudicotyledons</taxon>
        <taxon>Gunneridae</taxon>
        <taxon>Pentapetalae</taxon>
        <taxon>rosids</taxon>
        <taxon>malvids</taxon>
        <taxon>Malvales</taxon>
        <taxon>Malvaceae</taxon>
        <taxon>Malvoideae</taxon>
        <taxon>Gossypium</taxon>
    </lineage>
</organism>
<dbReference type="Pfam" id="PF08367">
    <property type="entry name" value="M16C_assoc"/>
    <property type="match status" value="1"/>
</dbReference>
<sequence>MGTKDLTFVQLNQLIGRKTGGISVYPFTSSIRGKEDPCSHIIVRGKSMAGRADDLFNLINCVLQEVQFTDQQRFKQFVSQSKARME</sequence>
<dbReference type="GO" id="GO:0046872">
    <property type="term" value="F:metal ion binding"/>
    <property type="evidence" value="ECO:0007669"/>
    <property type="project" value="InterPro"/>
</dbReference>
<dbReference type="EMBL" id="JABFAA010000012">
    <property type="protein sequence ID" value="MBA0698191.1"/>
    <property type="molecule type" value="Genomic_DNA"/>
</dbReference>
<feature type="non-terminal residue" evidence="2">
    <location>
        <position position="1"/>
    </location>
</feature>
<keyword evidence="3" id="KW-1185">Reference proteome</keyword>
<dbReference type="InterPro" id="IPR013578">
    <property type="entry name" value="Peptidase_M16C_assoc"/>
</dbReference>
<dbReference type="InterPro" id="IPR011249">
    <property type="entry name" value="Metalloenz_LuxS/M16"/>
</dbReference>
<evidence type="ECO:0000313" key="2">
    <source>
        <dbReference type="EMBL" id="MBA0698191.1"/>
    </source>
</evidence>
<dbReference type="PANTHER" id="PTHR43016">
    <property type="entry name" value="PRESEQUENCE PROTEASE"/>
    <property type="match status" value="1"/>
</dbReference>
<reference evidence="2 3" key="1">
    <citation type="journal article" date="2019" name="Genome Biol. Evol.">
        <title>Insights into the evolution of the New World diploid cottons (Gossypium, subgenus Houzingenia) based on genome sequencing.</title>
        <authorList>
            <person name="Grover C.E."/>
            <person name="Arick M.A. 2nd"/>
            <person name="Thrash A."/>
            <person name="Conover J.L."/>
            <person name="Sanders W.S."/>
            <person name="Peterson D.G."/>
            <person name="Frelichowski J.E."/>
            <person name="Scheffler J.A."/>
            <person name="Scheffler B.E."/>
            <person name="Wendel J.F."/>
        </authorList>
    </citation>
    <scope>NUCLEOTIDE SEQUENCE [LARGE SCALE GENOMIC DNA]</scope>
    <source>
        <strain evidence="2">185</strain>
        <tissue evidence="2">Leaf</tissue>
    </source>
</reference>
<dbReference type="GO" id="GO:0009507">
    <property type="term" value="C:chloroplast"/>
    <property type="evidence" value="ECO:0007669"/>
    <property type="project" value="TreeGrafter"/>
</dbReference>
<dbReference type="Proteomes" id="UP000593577">
    <property type="component" value="Unassembled WGS sequence"/>
</dbReference>
<evidence type="ECO:0000313" key="3">
    <source>
        <dbReference type="Proteomes" id="UP000593577"/>
    </source>
</evidence>
<protein>
    <recommendedName>
        <fullName evidence="1">Peptidase M16C associated domain-containing protein</fullName>
    </recommendedName>
</protein>
<dbReference type="Gene3D" id="3.30.830.10">
    <property type="entry name" value="Metalloenzyme, LuxS/M16 peptidase-like"/>
    <property type="match status" value="1"/>
</dbReference>
<comment type="caution">
    <text evidence="2">The sequence shown here is derived from an EMBL/GenBank/DDBJ whole genome shotgun (WGS) entry which is preliminary data.</text>
</comment>